<dbReference type="GO" id="GO:0000956">
    <property type="term" value="P:nuclear-transcribed mRNA catabolic process"/>
    <property type="evidence" value="ECO:0007669"/>
    <property type="project" value="UniProtKB-UniRule"/>
</dbReference>
<comment type="similarity">
    <text evidence="2 9">Belongs to the snRNP Sm proteins family.</text>
</comment>
<evidence type="ECO:0000313" key="13">
    <source>
        <dbReference type="Proteomes" id="UP001230268"/>
    </source>
</evidence>
<evidence type="ECO:0000313" key="12">
    <source>
        <dbReference type="EMBL" id="KAK1442444.1"/>
    </source>
</evidence>
<evidence type="ECO:0000256" key="7">
    <source>
        <dbReference type="ARBA" id="ARBA00023242"/>
    </source>
</evidence>
<dbReference type="Proteomes" id="UP001230268">
    <property type="component" value="Unassembled WGS sequence"/>
</dbReference>
<evidence type="ECO:0000256" key="10">
    <source>
        <dbReference type="SAM" id="MobiDB-lite"/>
    </source>
</evidence>
<proteinExistence type="inferred from homology"/>
<dbReference type="PROSITE" id="PS52002">
    <property type="entry name" value="SM"/>
    <property type="match status" value="1"/>
</dbReference>
<dbReference type="Pfam" id="PF01423">
    <property type="entry name" value="LSM"/>
    <property type="match status" value="1"/>
</dbReference>
<dbReference type="InterPro" id="IPR010920">
    <property type="entry name" value="LSM_dom_sf"/>
</dbReference>
<dbReference type="InterPro" id="IPR001163">
    <property type="entry name" value="Sm_dom_euk/arc"/>
</dbReference>
<protein>
    <recommendedName>
        <fullName evidence="9">U6 snRNA-associated Sm-like protein LSm4</fullName>
    </recommendedName>
</protein>
<dbReference type="AlphaFoldDB" id="A0AAD8PD72"/>
<sequence>MYVQLPLTILRAGKSQPTLVELKSGETYSGVLASCDTFMNVHMVNAICTSKVNGESGESYVFQKGDEFWKLNECFIRGNNVKSFRFPEEVATVAIEESKASAKAASLNTRGRDRGNIRGRRPHGARGGSRA</sequence>
<name>A0AAD8PD72_BABGI</name>
<organism evidence="12 13">
    <name type="scientific">Babesia gibsoni</name>
    <dbReference type="NCBI Taxonomy" id="33632"/>
    <lineage>
        <taxon>Eukaryota</taxon>
        <taxon>Sar</taxon>
        <taxon>Alveolata</taxon>
        <taxon>Apicomplexa</taxon>
        <taxon>Aconoidasida</taxon>
        <taxon>Piroplasmida</taxon>
        <taxon>Babesiidae</taxon>
        <taxon>Babesia</taxon>
    </lineage>
</organism>
<dbReference type="EMBL" id="JAVEPI010000004">
    <property type="protein sequence ID" value="KAK1442444.1"/>
    <property type="molecule type" value="Genomic_DNA"/>
</dbReference>
<dbReference type="InterPro" id="IPR034101">
    <property type="entry name" value="Lsm4"/>
</dbReference>
<keyword evidence="8 9" id="KW-0687">Ribonucleoprotein</keyword>
<dbReference type="InterPro" id="IPR047575">
    <property type="entry name" value="Sm"/>
</dbReference>
<dbReference type="PANTHER" id="PTHR23338">
    <property type="entry name" value="SMALL NUCLEAR RIBONUCLEOPROTEIN SM"/>
    <property type="match status" value="1"/>
</dbReference>
<evidence type="ECO:0000256" key="2">
    <source>
        <dbReference type="ARBA" id="ARBA00006850"/>
    </source>
</evidence>
<evidence type="ECO:0000256" key="3">
    <source>
        <dbReference type="ARBA" id="ARBA00022664"/>
    </source>
</evidence>
<evidence type="ECO:0000259" key="11">
    <source>
        <dbReference type="PROSITE" id="PS52002"/>
    </source>
</evidence>
<dbReference type="GO" id="GO:0005681">
    <property type="term" value="C:spliceosomal complex"/>
    <property type="evidence" value="ECO:0007669"/>
    <property type="project" value="UniProtKB-UniRule"/>
</dbReference>
<keyword evidence="3 9" id="KW-0507">mRNA processing</keyword>
<evidence type="ECO:0000256" key="6">
    <source>
        <dbReference type="ARBA" id="ARBA00023187"/>
    </source>
</evidence>
<dbReference type="SMART" id="SM00651">
    <property type="entry name" value="Sm"/>
    <property type="match status" value="1"/>
</dbReference>
<comment type="subunit">
    <text evidence="9">LSm subunits form a heteromer with a doughnut shape.</text>
</comment>
<gene>
    <name evidence="9" type="primary">LSM4</name>
    <name evidence="12" type="ORF">BgAZ_404740</name>
</gene>
<evidence type="ECO:0000256" key="4">
    <source>
        <dbReference type="ARBA" id="ARBA00022728"/>
    </source>
</evidence>
<keyword evidence="6 9" id="KW-0508">mRNA splicing</keyword>
<evidence type="ECO:0000256" key="1">
    <source>
        <dbReference type="ARBA" id="ARBA00004123"/>
    </source>
</evidence>
<reference evidence="12" key="1">
    <citation type="submission" date="2023-08" db="EMBL/GenBank/DDBJ databases">
        <title>Draft sequence of the Babesia gibsoni genome.</title>
        <authorList>
            <person name="Yamagishi J.Y."/>
            <person name="Xuan X.X."/>
        </authorList>
    </citation>
    <scope>NUCLEOTIDE SEQUENCE</scope>
    <source>
        <strain evidence="12">Azabu</strain>
    </source>
</reference>
<evidence type="ECO:0000256" key="8">
    <source>
        <dbReference type="ARBA" id="ARBA00023274"/>
    </source>
</evidence>
<comment type="caution">
    <text evidence="12">The sequence shown here is derived from an EMBL/GenBank/DDBJ whole genome shotgun (WGS) entry which is preliminary data.</text>
</comment>
<dbReference type="CDD" id="cd01723">
    <property type="entry name" value="LSm4"/>
    <property type="match status" value="1"/>
</dbReference>
<dbReference type="Gene3D" id="2.30.30.100">
    <property type="match status" value="1"/>
</dbReference>
<feature type="domain" description="Sm" evidence="11">
    <location>
        <begin position="5"/>
        <end position="90"/>
    </location>
</feature>
<keyword evidence="4 9" id="KW-0747">Spliceosome</keyword>
<dbReference type="InterPro" id="IPR027141">
    <property type="entry name" value="LSm4/Sm_D1/D3"/>
</dbReference>
<keyword evidence="7 9" id="KW-0539">Nucleus</keyword>
<keyword evidence="5 9" id="KW-0694">RNA-binding</keyword>
<keyword evidence="13" id="KW-1185">Reference proteome</keyword>
<evidence type="ECO:0000256" key="9">
    <source>
        <dbReference type="RuleBase" id="RU365049"/>
    </source>
</evidence>
<comment type="function">
    <text evidence="9">Binds specifically to the 3'-terminal U-tract of U6 snRNA.</text>
</comment>
<feature type="region of interest" description="Disordered" evidence="10">
    <location>
        <begin position="100"/>
        <end position="131"/>
    </location>
</feature>
<accession>A0AAD8PD72</accession>
<comment type="subcellular location">
    <subcellularLocation>
        <location evidence="1 9">Nucleus</location>
    </subcellularLocation>
</comment>
<dbReference type="GO" id="GO:0000398">
    <property type="term" value="P:mRNA splicing, via spliceosome"/>
    <property type="evidence" value="ECO:0007669"/>
    <property type="project" value="InterPro"/>
</dbReference>
<evidence type="ECO:0000256" key="5">
    <source>
        <dbReference type="ARBA" id="ARBA00022884"/>
    </source>
</evidence>
<dbReference type="SUPFAM" id="SSF50182">
    <property type="entry name" value="Sm-like ribonucleoproteins"/>
    <property type="match status" value="1"/>
</dbReference>
<dbReference type="GO" id="GO:0003723">
    <property type="term" value="F:RNA binding"/>
    <property type="evidence" value="ECO:0007669"/>
    <property type="project" value="UniProtKB-KW"/>
</dbReference>